<feature type="compositionally biased region" description="Low complexity" evidence="1">
    <location>
        <begin position="402"/>
        <end position="416"/>
    </location>
</feature>
<name>A0A9P5N030_9AGAM</name>
<evidence type="ECO:0000256" key="2">
    <source>
        <dbReference type="SAM" id="Phobius"/>
    </source>
</evidence>
<evidence type="ECO:0000256" key="1">
    <source>
        <dbReference type="SAM" id="MobiDB-lite"/>
    </source>
</evidence>
<feature type="compositionally biased region" description="Low complexity" evidence="1">
    <location>
        <begin position="905"/>
        <end position="933"/>
    </location>
</feature>
<organism evidence="3 4">
    <name type="scientific">Russula ochroleuca</name>
    <dbReference type="NCBI Taxonomy" id="152965"/>
    <lineage>
        <taxon>Eukaryota</taxon>
        <taxon>Fungi</taxon>
        <taxon>Dikarya</taxon>
        <taxon>Basidiomycota</taxon>
        <taxon>Agaricomycotina</taxon>
        <taxon>Agaricomycetes</taxon>
        <taxon>Russulales</taxon>
        <taxon>Russulaceae</taxon>
        <taxon>Russula</taxon>
    </lineage>
</organism>
<feature type="compositionally biased region" description="Low complexity" evidence="1">
    <location>
        <begin position="765"/>
        <end position="775"/>
    </location>
</feature>
<feature type="region of interest" description="Disordered" evidence="1">
    <location>
        <begin position="84"/>
        <end position="204"/>
    </location>
</feature>
<feature type="compositionally biased region" description="Basic and acidic residues" evidence="1">
    <location>
        <begin position="1181"/>
        <end position="1205"/>
    </location>
</feature>
<feature type="compositionally biased region" description="Polar residues" evidence="1">
    <location>
        <begin position="348"/>
        <end position="364"/>
    </location>
</feature>
<evidence type="ECO:0000313" key="3">
    <source>
        <dbReference type="EMBL" id="KAF8482952.1"/>
    </source>
</evidence>
<reference evidence="3" key="1">
    <citation type="submission" date="2019-10" db="EMBL/GenBank/DDBJ databases">
        <authorList>
            <consortium name="DOE Joint Genome Institute"/>
            <person name="Kuo A."/>
            <person name="Miyauchi S."/>
            <person name="Kiss E."/>
            <person name="Drula E."/>
            <person name="Kohler A."/>
            <person name="Sanchez-Garcia M."/>
            <person name="Andreopoulos B."/>
            <person name="Barry K.W."/>
            <person name="Bonito G."/>
            <person name="Buee M."/>
            <person name="Carver A."/>
            <person name="Chen C."/>
            <person name="Cichocki N."/>
            <person name="Clum A."/>
            <person name="Culley D."/>
            <person name="Crous P.W."/>
            <person name="Fauchery L."/>
            <person name="Girlanda M."/>
            <person name="Hayes R."/>
            <person name="Keri Z."/>
            <person name="LaButti K."/>
            <person name="Lipzen A."/>
            <person name="Lombard V."/>
            <person name="Magnuson J."/>
            <person name="Maillard F."/>
            <person name="Morin E."/>
            <person name="Murat C."/>
            <person name="Nolan M."/>
            <person name="Ohm R."/>
            <person name="Pangilinan J."/>
            <person name="Pereira M."/>
            <person name="Perotto S."/>
            <person name="Peter M."/>
            <person name="Riley R."/>
            <person name="Sitrit Y."/>
            <person name="Stielow B."/>
            <person name="Szollosi G."/>
            <person name="Zifcakova L."/>
            <person name="Stursova M."/>
            <person name="Spatafora J.W."/>
            <person name="Tedersoo L."/>
            <person name="Vaario L.-M."/>
            <person name="Yamada A."/>
            <person name="Yan M."/>
            <person name="Wang P."/>
            <person name="Xu J."/>
            <person name="Bruns T."/>
            <person name="Baldrian P."/>
            <person name="Vilgalys R."/>
            <person name="Henrissat B."/>
            <person name="Grigoriev I.V."/>
            <person name="Hibbett D."/>
            <person name="Nagy L.G."/>
            <person name="Martin F.M."/>
        </authorList>
    </citation>
    <scope>NUCLEOTIDE SEQUENCE</scope>
    <source>
        <strain evidence="3">Prilba</strain>
    </source>
</reference>
<feature type="compositionally biased region" description="Low complexity" evidence="1">
    <location>
        <begin position="558"/>
        <end position="571"/>
    </location>
</feature>
<evidence type="ECO:0000313" key="4">
    <source>
        <dbReference type="Proteomes" id="UP000759537"/>
    </source>
</evidence>
<keyword evidence="2" id="KW-0472">Membrane</keyword>
<reference evidence="3" key="2">
    <citation type="journal article" date="2020" name="Nat. Commun.">
        <title>Large-scale genome sequencing of mycorrhizal fungi provides insights into the early evolution of symbiotic traits.</title>
        <authorList>
            <person name="Miyauchi S."/>
            <person name="Kiss E."/>
            <person name="Kuo A."/>
            <person name="Drula E."/>
            <person name="Kohler A."/>
            <person name="Sanchez-Garcia M."/>
            <person name="Morin E."/>
            <person name="Andreopoulos B."/>
            <person name="Barry K.W."/>
            <person name="Bonito G."/>
            <person name="Buee M."/>
            <person name="Carver A."/>
            <person name="Chen C."/>
            <person name="Cichocki N."/>
            <person name="Clum A."/>
            <person name="Culley D."/>
            <person name="Crous P.W."/>
            <person name="Fauchery L."/>
            <person name="Girlanda M."/>
            <person name="Hayes R.D."/>
            <person name="Keri Z."/>
            <person name="LaButti K."/>
            <person name="Lipzen A."/>
            <person name="Lombard V."/>
            <person name="Magnuson J."/>
            <person name="Maillard F."/>
            <person name="Murat C."/>
            <person name="Nolan M."/>
            <person name="Ohm R.A."/>
            <person name="Pangilinan J."/>
            <person name="Pereira M.F."/>
            <person name="Perotto S."/>
            <person name="Peter M."/>
            <person name="Pfister S."/>
            <person name="Riley R."/>
            <person name="Sitrit Y."/>
            <person name="Stielow J.B."/>
            <person name="Szollosi G."/>
            <person name="Zifcakova L."/>
            <person name="Stursova M."/>
            <person name="Spatafora J.W."/>
            <person name="Tedersoo L."/>
            <person name="Vaario L.M."/>
            <person name="Yamada A."/>
            <person name="Yan M."/>
            <person name="Wang P."/>
            <person name="Xu J."/>
            <person name="Bruns T."/>
            <person name="Baldrian P."/>
            <person name="Vilgalys R."/>
            <person name="Dunand C."/>
            <person name="Henrissat B."/>
            <person name="Grigoriev I.V."/>
            <person name="Hibbett D."/>
            <person name="Nagy L.G."/>
            <person name="Martin F.M."/>
        </authorList>
    </citation>
    <scope>NUCLEOTIDE SEQUENCE</scope>
    <source>
        <strain evidence="3">Prilba</strain>
    </source>
</reference>
<feature type="compositionally biased region" description="Polar residues" evidence="1">
    <location>
        <begin position="84"/>
        <end position="93"/>
    </location>
</feature>
<feature type="compositionally biased region" description="Low complexity" evidence="1">
    <location>
        <begin position="117"/>
        <end position="133"/>
    </location>
</feature>
<feature type="compositionally biased region" description="Low complexity" evidence="1">
    <location>
        <begin position="988"/>
        <end position="1013"/>
    </location>
</feature>
<feature type="compositionally biased region" description="Polar residues" evidence="1">
    <location>
        <begin position="1117"/>
        <end position="1136"/>
    </location>
</feature>
<feature type="compositionally biased region" description="Low complexity" evidence="1">
    <location>
        <begin position="220"/>
        <end position="236"/>
    </location>
</feature>
<feature type="region of interest" description="Disordered" evidence="1">
    <location>
        <begin position="1"/>
        <end position="57"/>
    </location>
</feature>
<dbReference type="OrthoDB" id="3230534at2759"/>
<proteinExistence type="predicted"/>
<sequence>MDFSPSLPSIPRLRLTRHSQLSPFDDDLSRTPTAGPSRLHALHDESEDTDATPRLTISSSLPSAYAVTEDTPAARLRALLAQVPNTSSASRTQLLHEPPPSLPSDRESDFEPPPRWASSSVNSSSARESLRSLFTHALRDPGDTPRKDVRRNSIDLSEVEDSPRNGRVMEERARNKGKRMSFSDEELDKSSQRTPTSTSNAANMEALRNRILSSHAARLSESTSAVSDSSTDNTTSLPNMHAPGPGTVSTSMQTVQLSAQFQSHSNLLDQDSEMQRVMGAADSFDGALTNQGPPPSASLPPAPQMTVSSVAARPRSSLVRAGSLTETKLSANALRRSGGPRTRKDSFDSTSSVNSIPGDASSTPSTPPERRDSYHHHRVSHSLTGSPLPEELLRQKHEPLYSGSSRSSSRAGSNSSIADFRDRMKDTEKERQRERERAWNMPLSARSRTTSHTGSAGHSPSPRRSTDQLRSTPNSAPRSREHSRPPSPSESVRSRVTEEGEENRNRERNWGSPHTRLDHQYRPPASPIPGSSLLRPRTQSTHSNGDHIQAQSQRLRHTSSQSSLHSEGSSRPSSPADLTHQRQTGLKEEDEEAFHERERNWGSQQQKWTHTHIRKRAASPNPATSHSRVRTNLESDPSAPAASALTRPANGLLKGRPSELSLPAPAEQHLSRHSAPPPEPPEQVERDETSRYPMSTSPQPKPINGRAHDKPLRVPSRPPRPDSPLVPSGINGNGADVKGASPGSATRFGWQFPRNRPQLPEFEPESSSPERSPSPVHRPTGRIVGSGIPSHIPVRSPGQVPKIAINRNGDARAFSKGHKRATTEFTEANGAVPPRINFPAQPELEPEFTSESESTNAKSPRGSDESIQDVPTPIARPIEIPPPEMFQSFSPVRTVPAGDDPDSEASSPPATTPIDATPPFELSTPPRPSLSSSKIEFETPPPPADLPDLPSPPSLSDDETGSIDIASSNRQGDGLLSLNVTKTPRPPGAWAATPAPARSQTPQPTSSSFSFPPAKLSRARSNSLPQTSFTEGQSSTVVPPSALSRAGTLPTRTPVPPGAWFSTPGSLRRKSLMKVRFDNMTSDSAISDADTGAKGGKVEVPLPEADWGTVPPARPGLNTSESMSEPSFNHVESSSPAPAPATRDGQEADGSAANSPPDTPNYTSAGSSPRRKSRRSPSVRLVDEYGRAQEDPPITPRRDARDHSASLRMPGGGPLKTPRSTSVRIVDAMGHEVEEPSEQNDSEDTVTEVRYSRQEALQRMKRAVADLQDGLRGVDTSGRAGLDDPRLSELYDLSKAAREMRSQLSSSLQQAQIEHKYGSLKESMRRSRFFPNFLPEQRAVFWNHWLFWTLCFLQFIVFLVMYRMSRIHARHHFLTTYFDPFYADLYIHPNKPEYNYDTNLFAFLRRRSSEPSYADRLGIDGPIDHIQRSIAGAVAQVQRFMWDSWGAGGDNRVKAWPPT</sequence>
<feature type="region of interest" description="Disordered" evidence="1">
    <location>
        <begin position="823"/>
        <end position="1219"/>
    </location>
</feature>
<feature type="compositionally biased region" description="Basic and acidic residues" evidence="1">
    <location>
        <begin position="137"/>
        <end position="153"/>
    </location>
</feature>
<keyword evidence="2" id="KW-0812">Transmembrane</keyword>
<feature type="region of interest" description="Disordered" evidence="1">
    <location>
        <begin position="217"/>
        <end position="249"/>
    </location>
</feature>
<feature type="compositionally biased region" description="Basic and acidic residues" evidence="1">
    <location>
        <begin position="492"/>
        <end position="521"/>
    </location>
</feature>
<feature type="compositionally biased region" description="Polar residues" evidence="1">
    <location>
        <begin position="1152"/>
        <end position="1166"/>
    </location>
</feature>
<feature type="compositionally biased region" description="Pro residues" evidence="1">
    <location>
        <begin position="292"/>
        <end position="303"/>
    </location>
</feature>
<gene>
    <name evidence="3" type="ORF">DFH94DRAFT_387179</name>
</gene>
<feature type="compositionally biased region" description="Basic and acidic residues" evidence="1">
    <location>
        <begin position="161"/>
        <end position="174"/>
    </location>
</feature>
<accession>A0A9P5N030</accession>
<feature type="compositionally biased region" description="Polar residues" evidence="1">
    <location>
        <begin position="1019"/>
        <end position="1038"/>
    </location>
</feature>
<protein>
    <submittedName>
        <fullName evidence="3">Uncharacterized protein</fullName>
    </submittedName>
</protein>
<feature type="transmembrane region" description="Helical" evidence="2">
    <location>
        <begin position="1345"/>
        <end position="1362"/>
    </location>
</feature>
<feature type="compositionally biased region" description="Polar residues" evidence="1">
    <location>
        <begin position="621"/>
        <end position="635"/>
    </location>
</feature>
<feature type="compositionally biased region" description="Basic and acidic residues" evidence="1">
    <location>
        <begin position="419"/>
        <end position="438"/>
    </location>
</feature>
<comment type="caution">
    <text evidence="3">The sequence shown here is derived from an EMBL/GenBank/DDBJ whole genome shotgun (WGS) entry which is preliminary data.</text>
</comment>
<feature type="region of interest" description="Disordered" evidence="1">
    <location>
        <begin position="284"/>
        <end position="802"/>
    </location>
</feature>
<dbReference type="Proteomes" id="UP000759537">
    <property type="component" value="Unassembled WGS sequence"/>
</dbReference>
<feature type="compositionally biased region" description="Pro residues" evidence="1">
    <location>
        <begin position="939"/>
        <end position="953"/>
    </location>
</feature>
<keyword evidence="2" id="KW-1133">Transmembrane helix</keyword>
<keyword evidence="4" id="KW-1185">Reference proteome</keyword>
<feature type="compositionally biased region" description="Polar residues" evidence="1">
    <location>
        <begin position="192"/>
        <end position="202"/>
    </location>
</feature>
<feature type="compositionally biased region" description="Polar residues" evidence="1">
    <location>
        <begin position="446"/>
        <end position="458"/>
    </location>
</feature>
<dbReference type="EMBL" id="WHVB01000005">
    <property type="protein sequence ID" value="KAF8482952.1"/>
    <property type="molecule type" value="Genomic_DNA"/>
</dbReference>